<feature type="active site" description="Charge relay system" evidence="5 6">
    <location>
        <position position="190"/>
    </location>
</feature>
<dbReference type="Proteomes" id="UP000660680">
    <property type="component" value="Unassembled WGS sequence"/>
</dbReference>
<dbReference type="PROSITE" id="PS51829">
    <property type="entry name" value="P_HOMO_B"/>
    <property type="match status" value="2"/>
</dbReference>
<dbReference type="InterPro" id="IPR022398">
    <property type="entry name" value="Peptidase_S8_His-AS"/>
</dbReference>
<name>A0A918G5A9_9PSEU</name>
<dbReference type="PROSITE" id="PS00138">
    <property type="entry name" value="SUBTILASE_SER"/>
    <property type="match status" value="1"/>
</dbReference>
<dbReference type="Pfam" id="PF01483">
    <property type="entry name" value="P_proprotein"/>
    <property type="match status" value="2"/>
</dbReference>
<dbReference type="InterPro" id="IPR036852">
    <property type="entry name" value="Peptidase_S8/S53_dom_sf"/>
</dbReference>
<dbReference type="Gene3D" id="3.40.50.200">
    <property type="entry name" value="Peptidase S8/S53 domain"/>
    <property type="match status" value="1"/>
</dbReference>
<keyword evidence="2 6" id="KW-0645">Protease</keyword>
<evidence type="ECO:0000256" key="1">
    <source>
        <dbReference type="ARBA" id="ARBA00011073"/>
    </source>
</evidence>
<reference evidence="11" key="2">
    <citation type="submission" date="2020-09" db="EMBL/GenBank/DDBJ databases">
        <authorList>
            <person name="Sun Q."/>
            <person name="Ohkuma M."/>
        </authorList>
    </citation>
    <scope>NUCLEOTIDE SEQUENCE</scope>
    <source>
        <strain evidence="11">JCM 3276</strain>
    </source>
</reference>
<reference evidence="11" key="1">
    <citation type="journal article" date="2014" name="Int. J. Syst. Evol. Microbiol.">
        <title>Complete genome sequence of Corynebacterium casei LMG S-19264T (=DSM 44701T), isolated from a smear-ripened cheese.</title>
        <authorList>
            <consortium name="US DOE Joint Genome Institute (JGI-PGF)"/>
            <person name="Walter F."/>
            <person name="Albersmeier A."/>
            <person name="Kalinowski J."/>
            <person name="Ruckert C."/>
        </authorList>
    </citation>
    <scope>NUCLEOTIDE SEQUENCE</scope>
    <source>
        <strain evidence="11">JCM 3276</strain>
    </source>
</reference>
<evidence type="ECO:0000313" key="11">
    <source>
        <dbReference type="EMBL" id="GGS20229.1"/>
    </source>
</evidence>
<accession>A0A918G5A9</accession>
<keyword evidence="4 6" id="KW-0720">Serine protease</keyword>
<dbReference type="PROSITE" id="PS51892">
    <property type="entry name" value="SUBTILASE"/>
    <property type="match status" value="1"/>
</dbReference>
<dbReference type="RefSeq" id="WP_189209153.1">
    <property type="nucleotide sequence ID" value="NZ_BMRB01000001.1"/>
</dbReference>
<dbReference type="Gene3D" id="2.60.120.260">
    <property type="entry name" value="Galactose-binding domain-like"/>
    <property type="match status" value="2"/>
</dbReference>
<dbReference type="GO" id="GO:0004252">
    <property type="term" value="F:serine-type endopeptidase activity"/>
    <property type="evidence" value="ECO:0007669"/>
    <property type="project" value="UniProtKB-UniRule"/>
</dbReference>
<evidence type="ECO:0000256" key="9">
    <source>
        <dbReference type="SAM" id="SignalP"/>
    </source>
</evidence>
<dbReference type="InterPro" id="IPR037045">
    <property type="entry name" value="S8pro/Inhibitor_I9_sf"/>
</dbReference>
<dbReference type="Pfam" id="PF05922">
    <property type="entry name" value="Inhibitor_I9"/>
    <property type="match status" value="1"/>
</dbReference>
<evidence type="ECO:0000256" key="2">
    <source>
        <dbReference type="ARBA" id="ARBA00022670"/>
    </source>
</evidence>
<evidence type="ECO:0000256" key="7">
    <source>
        <dbReference type="RuleBase" id="RU003355"/>
    </source>
</evidence>
<dbReference type="PANTHER" id="PTHR43806:SF11">
    <property type="entry name" value="CEREVISIN-RELATED"/>
    <property type="match status" value="1"/>
</dbReference>
<feature type="active site" description="Charge relay system" evidence="5 6">
    <location>
        <position position="345"/>
    </location>
</feature>
<dbReference type="GO" id="GO:0005615">
    <property type="term" value="C:extracellular space"/>
    <property type="evidence" value="ECO:0007669"/>
    <property type="project" value="TreeGrafter"/>
</dbReference>
<feature type="active site" description="Charge relay system" evidence="5 6">
    <location>
        <position position="157"/>
    </location>
</feature>
<keyword evidence="9" id="KW-0732">Signal</keyword>
<proteinExistence type="inferred from homology"/>
<dbReference type="Gene3D" id="3.30.70.80">
    <property type="entry name" value="Peptidase S8 propeptide/proteinase inhibitor I9"/>
    <property type="match status" value="1"/>
</dbReference>
<evidence type="ECO:0000256" key="8">
    <source>
        <dbReference type="SAM" id="MobiDB-lite"/>
    </source>
</evidence>
<organism evidence="11 12">
    <name type="scientific">Actinokineospora fastidiosa</name>
    <dbReference type="NCBI Taxonomy" id="1816"/>
    <lineage>
        <taxon>Bacteria</taxon>
        <taxon>Bacillati</taxon>
        <taxon>Actinomycetota</taxon>
        <taxon>Actinomycetes</taxon>
        <taxon>Pseudonocardiales</taxon>
        <taxon>Pseudonocardiaceae</taxon>
        <taxon>Actinokineospora</taxon>
    </lineage>
</organism>
<dbReference type="EMBL" id="BMRB01000001">
    <property type="protein sequence ID" value="GGS20229.1"/>
    <property type="molecule type" value="Genomic_DNA"/>
</dbReference>
<dbReference type="GO" id="GO:0006508">
    <property type="term" value="P:proteolysis"/>
    <property type="evidence" value="ECO:0007669"/>
    <property type="project" value="UniProtKB-KW"/>
</dbReference>
<dbReference type="InterPro" id="IPR034193">
    <property type="entry name" value="PCSK9_ProteinaseK-like"/>
</dbReference>
<feature type="domain" description="P/Homo B" evidence="10">
    <location>
        <begin position="542"/>
        <end position="651"/>
    </location>
</feature>
<feature type="chain" id="PRO_5039709135" evidence="9">
    <location>
        <begin position="34"/>
        <end position="651"/>
    </location>
</feature>
<evidence type="ECO:0000259" key="10">
    <source>
        <dbReference type="PROSITE" id="PS51829"/>
    </source>
</evidence>
<gene>
    <name evidence="11" type="ORF">GCM10010171_11090</name>
</gene>
<dbReference type="InterPro" id="IPR000209">
    <property type="entry name" value="Peptidase_S8/S53_dom"/>
</dbReference>
<dbReference type="SUPFAM" id="SSF52743">
    <property type="entry name" value="Subtilisin-like"/>
    <property type="match status" value="1"/>
</dbReference>
<dbReference type="InterPro" id="IPR023828">
    <property type="entry name" value="Peptidase_S8_Ser-AS"/>
</dbReference>
<dbReference type="PANTHER" id="PTHR43806">
    <property type="entry name" value="PEPTIDASE S8"/>
    <property type="match status" value="1"/>
</dbReference>
<dbReference type="InterPro" id="IPR050131">
    <property type="entry name" value="Peptidase_S8_subtilisin-like"/>
</dbReference>
<dbReference type="Pfam" id="PF00082">
    <property type="entry name" value="Peptidase_S8"/>
    <property type="match status" value="1"/>
</dbReference>
<evidence type="ECO:0000256" key="3">
    <source>
        <dbReference type="ARBA" id="ARBA00022801"/>
    </source>
</evidence>
<feature type="domain" description="P/Homo B" evidence="10">
    <location>
        <begin position="409"/>
        <end position="541"/>
    </location>
</feature>
<dbReference type="InterPro" id="IPR010259">
    <property type="entry name" value="S8pro/Inhibitor_I9"/>
</dbReference>
<dbReference type="SUPFAM" id="SSF49785">
    <property type="entry name" value="Galactose-binding domain-like"/>
    <property type="match status" value="2"/>
</dbReference>
<evidence type="ECO:0000256" key="6">
    <source>
        <dbReference type="PROSITE-ProRule" id="PRU01240"/>
    </source>
</evidence>
<dbReference type="InterPro" id="IPR023827">
    <property type="entry name" value="Peptidase_S8_Asp-AS"/>
</dbReference>
<dbReference type="InterPro" id="IPR008979">
    <property type="entry name" value="Galactose-bd-like_sf"/>
</dbReference>
<keyword evidence="3 6" id="KW-0378">Hydrolase</keyword>
<dbReference type="PROSITE" id="PS00137">
    <property type="entry name" value="SUBTILASE_HIS"/>
    <property type="match status" value="1"/>
</dbReference>
<evidence type="ECO:0000256" key="4">
    <source>
        <dbReference type="ARBA" id="ARBA00022825"/>
    </source>
</evidence>
<dbReference type="FunFam" id="3.40.50.200:FF:000014">
    <property type="entry name" value="Proteinase K"/>
    <property type="match status" value="1"/>
</dbReference>
<feature type="signal peptide" evidence="9">
    <location>
        <begin position="1"/>
        <end position="33"/>
    </location>
</feature>
<comment type="caution">
    <text evidence="11">The sequence shown here is derived from an EMBL/GenBank/DDBJ whole genome shotgun (WGS) entry which is preliminary data.</text>
</comment>
<sequence length="651" mass="66744">MKLTTLRGAATRAAVLLGAAATGIAVLSVPAAAEGTILGAGAPGAAKDRYIVKLKDNPGALQTTSADKARRYGGAVRHRLDVINGFSVTMTEQQARRLAADPDVEYVQQAVQMAAVDTQTNPPNWGDDRIDQRDLPLNGAYTYPTNAGQGAHVYVLDTGINAGHSDFTGRIAAGYDFVDGDSNPSDCQGHGTHVAGSAAGTRYGVAKKATIHAVRVLDCQGSGSSDDIIAGINWVKNNAVKPAVVNYSIGCRQRCTDPATDNAVKALIASGVQFVMAAGNSTDDACGYSPQYVTEGVTVGNSTRTDARSSSSNYGSCLDIWAPGTDIVSASHTSSTGTATMTGTSMASPHVAGAAAVYLAQNPGATPAQVRDALVTNASTNKLSGIGTGSPNRLLYTAFMNGGSPDPDPDPEPTGCSGTNGANHTINDNATVESSIAIASTCGTASSSATVTVGIVHTYIGDLVVSLIAPDGSAYTLHNRTGSSADNINQTYTVNLSSETAAGTWKLRVQDVATNDTGYLDTWTLDTKATTGGGTPGTCAPATNGTNVTIYDNATAESPISLSCSGTASATSKVDVSIQHTFRGDLVIDLVAPDGTAYRLKNSSTSDSADNVIGTATVNLSSESRAGTWKLRVQDIATNDTGYIDSWTLTT</sequence>
<feature type="region of interest" description="Disordered" evidence="8">
    <location>
        <begin position="401"/>
        <end position="424"/>
    </location>
</feature>
<dbReference type="AlphaFoldDB" id="A0A918G5A9"/>
<dbReference type="CDD" id="cd04077">
    <property type="entry name" value="Peptidases_S8_PCSK9_ProteinaseK_like"/>
    <property type="match status" value="1"/>
</dbReference>
<comment type="similarity">
    <text evidence="1 6 7">Belongs to the peptidase S8 family.</text>
</comment>
<dbReference type="InterPro" id="IPR015500">
    <property type="entry name" value="Peptidase_S8_subtilisin-rel"/>
</dbReference>
<dbReference type="SUPFAM" id="SSF54897">
    <property type="entry name" value="Protease propeptides/inhibitors"/>
    <property type="match status" value="1"/>
</dbReference>
<keyword evidence="12" id="KW-1185">Reference proteome</keyword>
<dbReference type="InterPro" id="IPR002884">
    <property type="entry name" value="P_dom"/>
</dbReference>
<evidence type="ECO:0000313" key="12">
    <source>
        <dbReference type="Proteomes" id="UP000660680"/>
    </source>
</evidence>
<dbReference type="PRINTS" id="PR00723">
    <property type="entry name" value="SUBTILISIN"/>
</dbReference>
<dbReference type="PROSITE" id="PS00136">
    <property type="entry name" value="SUBTILASE_ASP"/>
    <property type="match status" value="1"/>
</dbReference>
<protein>
    <submittedName>
        <fullName evidence="11">Serine protease</fullName>
    </submittedName>
</protein>
<evidence type="ECO:0000256" key="5">
    <source>
        <dbReference type="PIRSR" id="PIRSR615500-1"/>
    </source>
</evidence>